<dbReference type="GO" id="GO:0007091">
    <property type="term" value="P:metaphase/anaphase transition of mitotic cell cycle"/>
    <property type="evidence" value="ECO:0007669"/>
    <property type="project" value="TreeGrafter"/>
</dbReference>
<dbReference type="SUPFAM" id="SSF75632">
    <property type="entry name" value="Cullin homology domain"/>
    <property type="match status" value="1"/>
</dbReference>
<dbReference type="InterPro" id="IPR036317">
    <property type="entry name" value="Cullin_homology_sf"/>
</dbReference>
<organism evidence="3 4">
    <name type="scientific">[Candida] arabinofermentans NRRL YB-2248</name>
    <dbReference type="NCBI Taxonomy" id="983967"/>
    <lineage>
        <taxon>Eukaryota</taxon>
        <taxon>Fungi</taxon>
        <taxon>Dikarya</taxon>
        <taxon>Ascomycota</taxon>
        <taxon>Saccharomycotina</taxon>
        <taxon>Pichiomycetes</taxon>
        <taxon>Pichiales</taxon>
        <taxon>Pichiaceae</taxon>
        <taxon>Ogataea</taxon>
        <taxon>Ogataea/Candida clade</taxon>
    </lineage>
</organism>
<dbReference type="Gene3D" id="3.30.230.130">
    <property type="entry name" value="Cullin, Chain C, Domain 2"/>
    <property type="match status" value="1"/>
</dbReference>
<dbReference type="PANTHER" id="PTHR45957:SF1">
    <property type="entry name" value="ANAPHASE-PROMOTING COMPLEX SUBUNIT 2"/>
    <property type="match status" value="1"/>
</dbReference>
<evidence type="ECO:0000313" key="3">
    <source>
        <dbReference type="EMBL" id="ODV83359.1"/>
    </source>
</evidence>
<feature type="domain" description="Cullin family profile" evidence="2">
    <location>
        <begin position="264"/>
        <end position="455"/>
    </location>
</feature>
<dbReference type="InterPro" id="IPR057975">
    <property type="entry name" value="TPR_ANAPC2"/>
</dbReference>
<feature type="non-terminal residue" evidence="3">
    <location>
        <position position="1"/>
    </location>
</feature>
<protein>
    <recommendedName>
        <fullName evidence="2">Cullin family profile domain-containing protein</fullName>
    </recommendedName>
</protein>
<dbReference type="GO" id="GO:0005680">
    <property type="term" value="C:anaphase-promoting complex"/>
    <property type="evidence" value="ECO:0007669"/>
    <property type="project" value="TreeGrafter"/>
</dbReference>
<dbReference type="InterPro" id="IPR059120">
    <property type="entry name" value="Cullin-like_AB"/>
</dbReference>
<dbReference type="GO" id="GO:0031625">
    <property type="term" value="F:ubiquitin protein ligase binding"/>
    <property type="evidence" value="ECO:0007669"/>
    <property type="project" value="InterPro"/>
</dbReference>
<dbReference type="OrthoDB" id="5581181at2759"/>
<gene>
    <name evidence="3" type="ORF">CANARDRAFT_179466</name>
</gene>
<comment type="similarity">
    <text evidence="1">Belongs to the cullin family.</text>
</comment>
<accession>A0A1E4SV44</accession>
<dbReference type="GO" id="GO:0006511">
    <property type="term" value="P:ubiquitin-dependent protein catabolic process"/>
    <property type="evidence" value="ECO:0007669"/>
    <property type="project" value="InterPro"/>
</dbReference>
<dbReference type="GO" id="GO:0070979">
    <property type="term" value="P:protein K11-linked ubiquitination"/>
    <property type="evidence" value="ECO:0007669"/>
    <property type="project" value="TreeGrafter"/>
</dbReference>
<dbReference type="Proteomes" id="UP000094801">
    <property type="component" value="Unassembled WGS sequence"/>
</dbReference>
<feature type="non-terminal residue" evidence="3">
    <location>
        <position position="472"/>
    </location>
</feature>
<dbReference type="PROSITE" id="PS50069">
    <property type="entry name" value="CULLIN_2"/>
    <property type="match status" value="1"/>
</dbReference>
<evidence type="ECO:0000256" key="1">
    <source>
        <dbReference type="PROSITE-ProRule" id="PRU00330"/>
    </source>
</evidence>
<evidence type="ECO:0000259" key="2">
    <source>
        <dbReference type="PROSITE" id="PS50069"/>
    </source>
</evidence>
<evidence type="ECO:0000313" key="4">
    <source>
        <dbReference type="Proteomes" id="UP000094801"/>
    </source>
</evidence>
<reference evidence="4" key="1">
    <citation type="submission" date="2016-04" db="EMBL/GenBank/DDBJ databases">
        <title>Comparative genomics of biotechnologically important yeasts.</title>
        <authorList>
            <consortium name="DOE Joint Genome Institute"/>
            <person name="Riley R."/>
            <person name="Haridas S."/>
            <person name="Wolfe K.H."/>
            <person name="Lopes M.R."/>
            <person name="Hittinger C.T."/>
            <person name="Goker M."/>
            <person name="Salamov A."/>
            <person name="Wisecaver J."/>
            <person name="Long T.M."/>
            <person name="Aerts A.L."/>
            <person name="Barry K."/>
            <person name="Choi C."/>
            <person name="Clum A."/>
            <person name="Coughlan A.Y."/>
            <person name="Deshpande S."/>
            <person name="Douglass A.P."/>
            <person name="Hanson S.J."/>
            <person name="Klenk H.-P."/>
            <person name="Labutti K."/>
            <person name="Lapidus A."/>
            <person name="Lindquist E."/>
            <person name="Lipzen A."/>
            <person name="Meier-Kolthoff J.P."/>
            <person name="Ohm R.A."/>
            <person name="Otillar R.P."/>
            <person name="Pangilinan J."/>
            <person name="Peng Y."/>
            <person name="Rokas A."/>
            <person name="Rosa C.A."/>
            <person name="Scheuner C."/>
            <person name="Sibirny A.A."/>
            <person name="Slot J.C."/>
            <person name="Stielow J.B."/>
            <person name="Sun H."/>
            <person name="Kurtzman C.P."/>
            <person name="Blackwell M."/>
            <person name="Grigoriev I.V."/>
            <person name="Jeffries T.W."/>
        </authorList>
    </citation>
    <scope>NUCLEOTIDE SEQUENCE [LARGE SCALE GENOMIC DNA]</scope>
    <source>
        <strain evidence="4">NRRL YB-2248</strain>
    </source>
</reference>
<dbReference type="SMART" id="SM00182">
    <property type="entry name" value="CULLIN"/>
    <property type="match status" value="1"/>
</dbReference>
<proteinExistence type="inferred from homology"/>
<sequence length="472" mass="54283">KIISSFYEQGLFHPYSKISQSHLHEASEILKHIDLVDELAELIIGLTKNKITMHIKSECSNNWNSSLLNQLLDWIDNDLYSKLQMIVPTGKFDGELLKDVVKNQLVELRITESFDIVLDYPESEVAFKELRECLSTEEQKGRLVDAFIQFCRKRLLHAGVNTTDIIKCYISTIRSFLIVDHRGVLLDKVCRPIRSYLKERDDTIQCIVFALLDTTPDNKLIELAIELRKGGTKKEQHHESERDLNWVPDPVDALPDFRKGMVEDAVESLISIFDTKDAFLEELIKVFSLQLLNITNYDVREVYVKLKLLKSRFGTSEFSSLDVMLKDLIQSRYIDRALNHSTVHSSIISHLFWPELPREKFKLPDDISKHLTTFEEAYGHKKKGRKLTLFPSLGLVDIDIVLKDRTLNFQVSPDKASILYLFQMGEEGCQLKLGIVCMKLQMSLKLVSEGLAFWVKNGVLEECGLNTYAVIE</sequence>
<dbReference type="EMBL" id="KV453865">
    <property type="protein sequence ID" value="ODV83359.1"/>
    <property type="molecule type" value="Genomic_DNA"/>
</dbReference>
<dbReference type="STRING" id="983967.A0A1E4SV44"/>
<dbReference type="InterPro" id="IPR044554">
    <property type="entry name" value="ANAPC2"/>
</dbReference>
<dbReference type="PANTHER" id="PTHR45957">
    <property type="entry name" value="ANAPHASE-PROMOTING COMPLEX SUBUNIT 2"/>
    <property type="match status" value="1"/>
</dbReference>
<dbReference type="InterPro" id="IPR016158">
    <property type="entry name" value="Cullin_homology"/>
</dbReference>
<name>A0A1E4SV44_9ASCO</name>
<dbReference type="Pfam" id="PF26557">
    <property type="entry name" value="Cullin_AB"/>
    <property type="match status" value="1"/>
</dbReference>
<dbReference type="AlphaFoldDB" id="A0A1E4SV44"/>
<keyword evidence="4" id="KW-1185">Reference proteome</keyword>
<dbReference type="Pfam" id="PF25773">
    <property type="entry name" value="TPR_ANAPC2"/>
    <property type="match status" value="1"/>
</dbReference>